<dbReference type="SUPFAM" id="SSF55073">
    <property type="entry name" value="Nucleotide cyclase"/>
    <property type="match status" value="1"/>
</dbReference>
<dbReference type="NCBIfam" id="TIGR00254">
    <property type="entry name" value="GGDEF"/>
    <property type="match status" value="1"/>
</dbReference>
<evidence type="ECO:0000313" key="2">
    <source>
        <dbReference type="EMBL" id="MPN56643.1"/>
    </source>
</evidence>
<dbReference type="AlphaFoldDB" id="A0A645JAV9"/>
<organism evidence="2">
    <name type="scientific">bioreactor metagenome</name>
    <dbReference type="NCBI Taxonomy" id="1076179"/>
    <lineage>
        <taxon>unclassified sequences</taxon>
        <taxon>metagenomes</taxon>
        <taxon>ecological metagenomes</taxon>
    </lineage>
</organism>
<sequence>MNAILQTLATTDALTGLANRRSLFEMGEKECRRAQRQTQPLSLLIVDIDHFKEYNDHFGHAAGDHCLTKIAGGLEKTLNRAGDLVARYGGEEFVAILPDTDEYGAREVAERFLKAIEALALPNPLSNVADRVTISIGFASVTPRNGHGANDLLEQADKRLYQAKALGKNRIVGPGDDQASE</sequence>
<accession>A0A645JAV9</accession>
<name>A0A645JAV9_9ZZZZ</name>
<dbReference type="FunFam" id="3.30.70.270:FF:000001">
    <property type="entry name" value="Diguanylate cyclase domain protein"/>
    <property type="match status" value="1"/>
</dbReference>
<dbReference type="SMART" id="SM00267">
    <property type="entry name" value="GGDEF"/>
    <property type="match status" value="1"/>
</dbReference>
<dbReference type="CDD" id="cd01949">
    <property type="entry name" value="GGDEF"/>
    <property type="match status" value="1"/>
</dbReference>
<dbReference type="PANTHER" id="PTHR45138">
    <property type="entry name" value="REGULATORY COMPONENTS OF SENSORY TRANSDUCTION SYSTEM"/>
    <property type="match status" value="1"/>
</dbReference>
<protein>
    <submittedName>
        <fullName evidence="2">Phytochrome-like protein cph2</fullName>
    </submittedName>
</protein>
<feature type="domain" description="GGDEF" evidence="1">
    <location>
        <begin position="39"/>
        <end position="176"/>
    </location>
</feature>
<comment type="caution">
    <text evidence="2">The sequence shown here is derived from an EMBL/GenBank/DDBJ whole genome shotgun (WGS) entry which is preliminary data.</text>
</comment>
<dbReference type="InterPro" id="IPR000160">
    <property type="entry name" value="GGDEF_dom"/>
</dbReference>
<dbReference type="Pfam" id="PF00990">
    <property type="entry name" value="GGDEF"/>
    <property type="match status" value="1"/>
</dbReference>
<dbReference type="EMBL" id="VSSQ01127220">
    <property type="protein sequence ID" value="MPN56643.1"/>
    <property type="molecule type" value="Genomic_DNA"/>
</dbReference>
<reference evidence="2" key="1">
    <citation type="submission" date="2019-08" db="EMBL/GenBank/DDBJ databases">
        <authorList>
            <person name="Kucharzyk K."/>
            <person name="Murdoch R.W."/>
            <person name="Higgins S."/>
            <person name="Loffler F."/>
        </authorList>
    </citation>
    <scope>NUCLEOTIDE SEQUENCE</scope>
</reference>
<dbReference type="GO" id="GO:1902201">
    <property type="term" value="P:negative regulation of bacterial-type flagellum-dependent cell motility"/>
    <property type="evidence" value="ECO:0007669"/>
    <property type="project" value="TreeGrafter"/>
</dbReference>
<proteinExistence type="predicted"/>
<dbReference type="Gene3D" id="3.30.70.270">
    <property type="match status" value="1"/>
</dbReference>
<dbReference type="GO" id="GO:0043709">
    <property type="term" value="P:cell adhesion involved in single-species biofilm formation"/>
    <property type="evidence" value="ECO:0007669"/>
    <property type="project" value="TreeGrafter"/>
</dbReference>
<evidence type="ECO:0000259" key="1">
    <source>
        <dbReference type="PROSITE" id="PS50887"/>
    </source>
</evidence>
<dbReference type="PROSITE" id="PS50887">
    <property type="entry name" value="GGDEF"/>
    <property type="match status" value="1"/>
</dbReference>
<dbReference type="InterPro" id="IPR050469">
    <property type="entry name" value="Diguanylate_Cyclase"/>
</dbReference>
<gene>
    <name evidence="2" type="primary">cph2_34</name>
    <name evidence="2" type="ORF">SDC9_204333</name>
</gene>
<dbReference type="InterPro" id="IPR029787">
    <property type="entry name" value="Nucleotide_cyclase"/>
</dbReference>
<dbReference type="GO" id="GO:0005886">
    <property type="term" value="C:plasma membrane"/>
    <property type="evidence" value="ECO:0007669"/>
    <property type="project" value="TreeGrafter"/>
</dbReference>
<dbReference type="GO" id="GO:0052621">
    <property type="term" value="F:diguanylate cyclase activity"/>
    <property type="evidence" value="ECO:0007669"/>
    <property type="project" value="TreeGrafter"/>
</dbReference>
<dbReference type="PANTHER" id="PTHR45138:SF9">
    <property type="entry name" value="DIGUANYLATE CYCLASE DGCM-RELATED"/>
    <property type="match status" value="1"/>
</dbReference>
<dbReference type="InterPro" id="IPR043128">
    <property type="entry name" value="Rev_trsase/Diguanyl_cyclase"/>
</dbReference>